<keyword evidence="3" id="KW-1185">Reference proteome</keyword>
<proteinExistence type="predicted"/>
<reference evidence="2 3" key="1">
    <citation type="submission" date="2020-04" db="EMBL/GenBank/DDBJ databases">
        <title>Genome sequence for Sphingorhabdus sp. strain M1.</title>
        <authorList>
            <person name="Park S.-J."/>
        </authorList>
    </citation>
    <scope>NUCLEOTIDE SEQUENCE [LARGE SCALE GENOMIC DNA]</scope>
    <source>
        <strain evidence="2 3">JK6</strain>
    </source>
</reference>
<dbReference type="EMBL" id="CP051217">
    <property type="protein sequence ID" value="QJB68612.1"/>
    <property type="molecule type" value="Genomic_DNA"/>
</dbReference>
<evidence type="ECO:0008006" key="4">
    <source>
        <dbReference type="Google" id="ProtNLM"/>
    </source>
</evidence>
<evidence type="ECO:0000256" key="1">
    <source>
        <dbReference type="SAM" id="SignalP"/>
    </source>
</evidence>
<feature type="signal peptide" evidence="1">
    <location>
        <begin position="1"/>
        <end position="23"/>
    </location>
</feature>
<evidence type="ECO:0000313" key="3">
    <source>
        <dbReference type="Proteomes" id="UP000501600"/>
    </source>
</evidence>
<accession>A0A6H2DIW4</accession>
<name>A0A6H2DIW4_9SPHN</name>
<gene>
    <name evidence="2" type="ORF">HF685_04360</name>
</gene>
<dbReference type="KEGG" id="phao:HF685_04360"/>
<keyword evidence="1" id="KW-0732">Signal</keyword>
<protein>
    <recommendedName>
        <fullName evidence="4">Outer membrane assembly lipoprotein YfiO</fullName>
    </recommendedName>
</protein>
<dbReference type="Proteomes" id="UP000501600">
    <property type="component" value="Chromosome"/>
</dbReference>
<dbReference type="RefSeq" id="WP_168818454.1">
    <property type="nucleotide sequence ID" value="NZ_CP051217.1"/>
</dbReference>
<organism evidence="2 3">
    <name type="scientific">Parasphingorhabdus halotolerans</name>
    <dbReference type="NCBI Taxonomy" id="2725558"/>
    <lineage>
        <taxon>Bacteria</taxon>
        <taxon>Pseudomonadati</taxon>
        <taxon>Pseudomonadota</taxon>
        <taxon>Alphaproteobacteria</taxon>
        <taxon>Sphingomonadales</taxon>
        <taxon>Sphingomonadaceae</taxon>
        <taxon>Parasphingorhabdus</taxon>
    </lineage>
</organism>
<evidence type="ECO:0000313" key="2">
    <source>
        <dbReference type="EMBL" id="QJB68612.1"/>
    </source>
</evidence>
<dbReference type="AlphaFoldDB" id="A0A6H2DIW4"/>
<sequence length="708" mass="78917">MPKYLYFAIMLLASAIVTAPAQASADGGCYPEWKLGTESTCASVVVLTPGNDTRANMLLLLADLVPASPKFKYPETDWYEGQGNNYFRWSTFDQALYPRKPEKEDQSDFGHSRCQTYHSGTKLFVAELDAAKIKTNERQALIAARASLFSICADPEQTGYASYRFSNEQKEQVKLRWEDPSAKIQSKQGQEFLTYLLGAKAFYAGEFETALNSFAALTKSSNGWLKETAIYMIGRTEVNRAQVSAFGEWGDFEGPDAVDKKAIANAEKVFTAYIKNFQNGRYIGSAKGLMRRVYWLAGNDKALAASYQQMLLNVKNLDPGAFAEEADNKLFFNNNMRDDISDPLLLAVIDLVQMRQPYGDDKQISLQTLEAQKPMIAANPALYEFLLASHALHVEGNARKVLQLIPDAARQESFSYLEFSRQALRGMALAKLKDRNEEGFWRDLIAGAKKPYQRPFVELGLARSLEAKGQINAVFAAGSLVQDRTIREILLQHSVGPDILRRVSGDNTRSAHEQQVALFTLLYKQLASGDYSGFLKDAKSIPADAESGGYLTMLHADENVPLGLFSKGTWQDGFNCPKLSDTVSALATNSNEPRARLCIGDFIRLNGFDYFSFNSQKPKDGALGSAPSKFASDELVRQDIYKEIIANPRAGADNRAYALYRAVYCYARTGNNGCGGEAVPLSQRKAWFQQLKNSYPNSQWAKDLKYYW</sequence>
<feature type="chain" id="PRO_5026029671" description="Outer membrane assembly lipoprotein YfiO" evidence="1">
    <location>
        <begin position="24"/>
        <end position="708"/>
    </location>
</feature>